<dbReference type="WBParaSite" id="BTMF_0000893201-mRNA-1">
    <property type="protein sequence ID" value="BTMF_0000893201-mRNA-1"/>
    <property type="gene ID" value="BTMF_0000893201"/>
</dbReference>
<reference evidence="2 3" key="2">
    <citation type="submission" date="2018-11" db="EMBL/GenBank/DDBJ databases">
        <authorList>
            <consortium name="Pathogen Informatics"/>
        </authorList>
    </citation>
    <scope>NUCLEOTIDE SEQUENCE [LARGE SCALE GENOMIC DNA]</scope>
</reference>
<keyword evidence="1" id="KW-0472">Membrane</keyword>
<evidence type="ECO:0000256" key="1">
    <source>
        <dbReference type="SAM" id="Phobius"/>
    </source>
</evidence>
<dbReference type="AlphaFoldDB" id="A0A0R3QMJ7"/>
<dbReference type="EMBL" id="UZAG01015766">
    <property type="protein sequence ID" value="VDO23198.1"/>
    <property type="molecule type" value="Genomic_DNA"/>
</dbReference>
<organism evidence="4">
    <name type="scientific">Brugia timori</name>
    <dbReference type="NCBI Taxonomy" id="42155"/>
    <lineage>
        <taxon>Eukaryota</taxon>
        <taxon>Metazoa</taxon>
        <taxon>Ecdysozoa</taxon>
        <taxon>Nematoda</taxon>
        <taxon>Chromadorea</taxon>
        <taxon>Rhabditida</taxon>
        <taxon>Spirurina</taxon>
        <taxon>Spiruromorpha</taxon>
        <taxon>Filarioidea</taxon>
        <taxon>Onchocercidae</taxon>
        <taxon>Brugia</taxon>
    </lineage>
</organism>
<reference evidence="4" key="1">
    <citation type="submission" date="2017-02" db="UniProtKB">
        <authorList>
            <consortium name="WormBaseParasite"/>
        </authorList>
    </citation>
    <scope>IDENTIFICATION</scope>
</reference>
<proteinExistence type="predicted"/>
<dbReference type="STRING" id="42155.A0A0R3QMJ7"/>
<keyword evidence="1" id="KW-1133">Transmembrane helix</keyword>
<evidence type="ECO:0000313" key="3">
    <source>
        <dbReference type="Proteomes" id="UP000280834"/>
    </source>
</evidence>
<accession>A0A0R3QMJ7</accession>
<dbReference type="SUPFAM" id="SSF81324">
    <property type="entry name" value="Voltage-gated potassium channels"/>
    <property type="match status" value="1"/>
</dbReference>
<evidence type="ECO:0000313" key="2">
    <source>
        <dbReference type="EMBL" id="VDO23198.1"/>
    </source>
</evidence>
<protein>
    <submittedName>
        <fullName evidence="4">Two-component sensor histidine kinase</fullName>
    </submittedName>
</protein>
<feature type="transmembrane region" description="Helical" evidence="1">
    <location>
        <begin position="20"/>
        <end position="37"/>
    </location>
</feature>
<keyword evidence="3" id="KW-1185">Reference proteome</keyword>
<keyword evidence="1" id="KW-0812">Transmembrane</keyword>
<dbReference type="Gene3D" id="1.10.287.70">
    <property type="match status" value="1"/>
</dbReference>
<dbReference type="Proteomes" id="UP000280834">
    <property type="component" value="Unassembled WGS sequence"/>
</dbReference>
<name>A0A0R3QMJ7_9BILA</name>
<gene>
    <name evidence="2" type="ORF">BTMF_LOCUS6983</name>
</gene>
<evidence type="ECO:0000313" key="4">
    <source>
        <dbReference type="WBParaSite" id="BTMF_0000893201-mRNA-1"/>
    </source>
</evidence>
<sequence>MRKIFHFLQQAYRNFHLNNLLPFIILISYTLIGAAIFRKLELELDLRERELFRRSYNYAFNQIIKRILELRCDDNVIRRDQSLQVRYAEEAVNWFLDYTNLTGIIRERNATSPWSWYGSMFYAGQLYTTIG</sequence>